<feature type="compositionally biased region" description="Basic and acidic residues" evidence="7">
    <location>
        <begin position="1740"/>
        <end position="1750"/>
    </location>
</feature>
<feature type="compositionally biased region" description="Basic and acidic residues" evidence="7">
    <location>
        <begin position="368"/>
        <end position="387"/>
    </location>
</feature>
<feature type="region of interest" description="Disordered" evidence="7">
    <location>
        <begin position="875"/>
        <end position="918"/>
    </location>
</feature>
<accession>A0A3M6U351</accession>
<feature type="region of interest" description="Disordered" evidence="7">
    <location>
        <begin position="602"/>
        <end position="685"/>
    </location>
</feature>
<dbReference type="InterPro" id="IPR032940">
    <property type="entry name" value="CAMSAP"/>
</dbReference>
<feature type="region of interest" description="Disordered" evidence="7">
    <location>
        <begin position="2687"/>
        <end position="2728"/>
    </location>
</feature>
<feature type="region of interest" description="Disordered" evidence="7">
    <location>
        <begin position="1061"/>
        <end position="1094"/>
    </location>
</feature>
<feature type="compositionally biased region" description="Polar residues" evidence="7">
    <location>
        <begin position="1175"/>
        <end position="1185"/>
    </location>
</feature>
<keyword evidence="2" id="KW-0963">Cytoplasm</keyword>
<dbReference type="InterPro" id="IPR001715">
    <property type="entry name" value="CH_dom"/>
</dbReference>
<evidence type="ECO:0000256" key="3">
    <source>
        <dbReference type="ARBA" id="ARBA00022701"/>
    </source>
</evidence>
<dbReference type="GO" id="GO:0051011">
    <property type="term" value="F:microtubule minus-end binding"/>
    <property type="evidence" value="ECO:0007669"/>
    <property type="project" value="TreeGrafter"/>
</dbReference>
<dbReference type="Pfam" id="PF11971">
    <property type="entry name" value="CAMSAP_CH"/>
    <property type="match status" value="1"/>
</dbReference>
<evidence type="ECO:0000256" key="2">
    <source>
        <dbReference type="ARBA" id="ARBA00022490"/>
    </source>
</evidence>
<feature type="region of interest" description="Disordered" evidence="7">
    <location>
        <begin position="2959"/>
        <end position="3014"/>
    </location>
</feature>
<feature type="compositionally biased region" description="Polar residues" evidence="7">
    <location>
        <begin position="605"/>
        <end position="615"/>
    </location>
</feature>
<dbReference type="InterPro" id="IPR014797">
    <property type="entry name" value="CKK_CAMSAP"/>
</dbReference>
<dbReference type="GO" id="GO:0031122">
    <property type="term" value="P:cytoplasmic microtubule organization"/>
    <property type="evidence" value="ECO:0007669"/>
    <property type="project" value="TreeGrafter"/>
</dbReference>
<feature type="region of interest" description="Disordered" evidence="7">
    <location>
        <begin position="1623"/>
        <end position="1677"/>
    </location>
</feature>
<feature type="compositionally biased region" description="Polar residues" evidence="7">
    <location>
        <begin position="2707"/>
        <end position="2725"/>
    </location>
</feature>
<feature type="domain" description="Calponin-homology (CH)" evidence="8">
    <location>
        <begin position="207"/>
        <end position="323"/>
    </location>
</feature>
<dbReference type="InterPro" id="IPR036872">
    <property type="entry name" value="CH_dom_sf"/>
</dbReference>
<feature type="compositionally biased region" description="Basic and acidic residues" evidence="7">
    <location>
        <begin position="2887"/>
        <end position="2896"/>
    </location>
</feature>
<feature type="region of interest" description="Disordered" evidence="7">
    <location>
        <begin position="1740"/>
        <end position="1792"/>
    </location>
</feature>
<dbReference type="Gene3D" id="3.10.20.360">
    <property type="entry name" value="CKK domain"/>
    <property type="match status" value="1"/>
</dbReference>
<feature type="compositionally biased region" description="Basic and acidic residues" evidence="7">
    <location>
        <begin position="3140"/>
        <end position="3149"/>
    </location>
</feature>
<feature type="region of interest" description="Disordered" evidence="7">
    <location>
        <begin position="2041"/>
        <end position="2063"/>
    </location>
</feature>
<dbReference type="STRING" id="46731.A0A3M6U351"/>
<evidence type="ECO:0000256" key="7">
    <source>
        <dbReference type="SAM" id="MobiDB-lite"/>
    </source>
</evidence>
<feature type="compositionally biased region" description="Basic and acidic residues" evidence="7">
    <location>
        <begin position="1188"/>
        <end position="1201"/>
    </location>
</feature>
<feature type="region of interest" description="Disordered" evidence="7">
    <location>
        <begin position="2537"/>
        <end position="2573"/>
    </location>
</feature>
<feature type="compositionally biased region" description="Polar residues" evidence="7">
    <location>
        <begin position="2540"/>
        <end position="2561"/>
    </location>
</feature>
<feature type="region of interest" description="Disordered" evidence="7">
    <location>
        <begin position="1371"/>
        <end position="1410"/>
    </location>
</feature>
<dbReference type="Pfam" id="PF25532">
    <property type="entry name" value="CH_CAMSAP2_N"/>
    <property type="match status" value="1"/>
</dbReference>
<feature type="compositionally biased region" description="Basic and acidic residues" evidence="7">
    <location>
        <begin position="909"/>
        <end position="918"/>
    </location>
</feature>
<evidence type="ECO:0000256" key="6">
    <source>
        <dbReference type="PROSITE-ProRule" id="PRU00841"/>
    </source>
</evidence>
<feature type="region of interest" description="Disordered" evidence="7">
    <location>
        <begin position="712"/>
        <end position="745"/>
    </location>
</feature>
<feature type="region of interest" description="Disordered" evidence="7">
    <location>
        <begin position="1425"/>
        <end position="1460"/>
    </location>
</feature>
<comment type="similarity">
    <text evidence="6">Belongs to the CAMSAP1 family.</text>
</comment>
<feature type="region of interest" description="Disordered" evidence="7">
    <location>
        <begin position="3133"/>
        <end position="3280"/>
    </location>
</feature>
<evidence type="ECO:0008006" key="12">
    <source>
        <dbReference type="Google" id="ProtNLM"/>
    </source>
</evidence>
<dbReference type="Proteomes" id="UP000275408">
    <property type="component" value="Unassembled WGS sequence"/>
</dbReference>
<feature type="region of interest" description="Disordered" evidence="7">
    <location>
        <begin position="1283"/>
        <end position="1340"/>
    </location>
</feature>
<dbReference type="InterPro" id="IPR011033">
    <property type="entry name" value="PRC_barrel-like_sf"/>
</dbReference>
<name>A0A3M6U351_POCDA</name>
<feature type="compositionally biased region" description="Polar residues" evidence="7">
    <location>
        <begin position="2960"/>
        <end position="2970"/>
    </location>
</feature>
<keyword evidence="5" id="KW-0206">Cytoskeleton</keyword>
<feature type="compositionally biased region" description="Polar residues" evidence="7">
    <location>
        <begin position="668"/>
        <end position="680"/>
    </location>
</feature>
<keyword evidence="4" id="KW-0175">Coiled coil</keyword>
<comment type="subcellular location">
    <subcellularLocation>
        <location evidence="1">Cytoplasm</location>
        <location evidence="1">Cytoskeleton</location>
    </subcellularLocation>
</comment>
<feature type="compositionally biased region" description="Basic and acidic residues" evidence="7">
    <location>
        <begin position="2242"/>
        <end position="2256"/>
    </location>
</feature>
<feature type="region of interest" description="Disordered" evidence="7">
    <location>
        <begin position="366"/>
        <end position="395"/>
    </location>
</feature>
<keyword evidence="3 6" id="KW-0493">Microtubule</keyword>
<feature type="region of interest" description="Disordered" evidence="7">
    <location>
        <begin position="2621"/>
        <end position="2647"/>
    </location>
</feature>
<feature type="compositionally biased region" description="Basic and acidic residues" evidence="7">
    <location>
        <begin position="1324"/>
        <end position="1334"/>
    </location>
</feature>
<evidence type="ECO:0000313" key="11">
    <source>
        <dbReference type="Proteomes" id="UP000275408"/>
    </source>
</evidence>
<comment type="caution">
    <text evidence="10">The sequence shown here is derived from an EMBL/GenBank/DDBJ whole genome shotgun (WGS) entry which is preliminary data.</text>
</comment>
<dbReference type="PROSITE" id="PS50021">
    <property type="entry name" value="CH"/>
    <property type="match status" value="1"/>
</dbReference>
<dbReference type="PANTHER" id="PTHR21595:SF0">
    <property type="entry name" value="PATRONIN"/>
    <property type="match status" value="1"/>
</dbReference>
<dbReference type="InterPro" id="IPR031372">
    <property type="entry name" value="CAMSAP_CC1"/>
</dbReference>
<feature type="region of interest" description="Disordered" evidence="7">
    <location>
        <begin position="3525"/>
        <end position="3544"/>
    </location>
</feature>
<dbReference type="GO" id="GO:0005516">
    <property type="term" value="F:calmodulin binding"/>
    <property type="evidence" value="ECO:0007669"/>
    <property type="project" value="InterPro"/>
</dbReference>
<feature type="compositionally biased region" description="Basic and acidic residues" evidence="7">
    <location>
        <begin position="3325"/>
        <end position="3366"/>
    </location>
</feature>
<dbReference type="EMBL" id="RCHS01002311">
    <property type="protein sequence ID" value="RMX48082.1"/>
    <property type="molecule type" value="Genomic_DNA"/>
</dbReference>
<feature type="compositionally biased region" description="Basic and acidic residues" evidence="7">
    <location>
        <begin position="1292"/>
        <end position="1301"/>
    </location>
</feature>
<feature type="compositionally biased region" description="Low complexity" evidence="7">
    <location>
        <begin position="822"/>
        <end position="843"/>
    </location>
</feature>
<feature type="region of interest" description="Disordered" evidence="7">
    <location>
        <begin position="1009"/>
        <end position="1040"/>
    </location>
</feature>
<feature type="compositionally biased region" description="Polar residues" evidence="7">
    <location>
        <begin position="809"/>
        <end position="820"/>
    </location>
</feature>
<gene>
    <name evidence="10" type="ORF">pdam_00002594</name>
</gene>
<evidence type="ECO:0000256" key="4">
    <source>
        <dbReference type="ARBA" id="ARBA00023054"/>
    </source>
</evidence>
<dbReference type="SUPFAM" id="SSF47576">
    <property type="entry name" value="Calponin-homology domain, CH-domain"/>
    <property type="match status" value="1"/>
</dbReference>
<dbReference type="GO" id="GO:0030507">
    <property type="term" value="F:spectrin binding"/>
    <property type="evidence" value="ECO:0007669"/>
    <property type="project" value="InterPro"/>
</dbReference>
<evidence type="ECO:0000259" key="9">
    <source>
        <dbReference type="PROSITE" id="PS51508"/>
    </source>
</evidence>
<evidence type="ECO:0000259" key="8">
    <source>
        <dbReference type="PROSITE" id="PS50021"/>
    </source>
</evidence>
<comment type="domain">
    <text evidence="6">The CKK domain binds microtubules.</text>
</comment>
<dbReference type="SUPFAM" id="SSF50346">
    <property type="entry name" value="PRC-barrel domain"/>
    <property type="match status" value="1"/>
</dbReference>
<evidence type="ECO:0000313" key="10">
    <source>
        <dbReference type="EMBL" id="RMX48082.1"/>
    </source>
</evidence>
<feature type="region of interest" description="Disordered" evidence="7">
    <location>
        <begin position="434"/>
        <end position="463"/>
    </location>
</feature>
<feature type="compositionally biased region" description="Polar residues" evidence="7">
    <location>
        <begin position="644"/>
        <end position="656"/>
    </location>
</feature>
<organism evidence="10 11">
    <name type="scientific">Pocillopora damicornis</name>
    <name type="common">Cauliflower coral</name>
    <name type="synonym">Millepora damicornis</name>
    <dbReference type="NCBI Taxonomy" id="46731"/>
    <lineage>
        <taxon>Eukaryota</taxon>
        <taxon>Metazoa</taxon>
        <taxon>Cnidaria</taxon>
        <taxon>Anthozoa</taxon>
        <taxon>Hexacorallia</taxon>
        <taxon>Scleractinia</taxon>
        <taxon>Astrocoeniina</taxon>
        <taxon>Pocilloporidae</taxon>
        <taxon>Pocillopora</taxon>
    </lineage>
</organism>
<feature type="compositionally biased region" description="Basic and acidic residues" evidence="7">
    <location>
        <begin position="2621"/>
        <end position="2639"/>
    </location>
</feature>
<dbReference type="GO" id="GO:0036449">
    <property type="term" value="C:microtubule minus-end"/>
    <property type="evidence" value="ECO:0007669"/>
    <property type="project" value="TreeGrafter"/>
</dbReference>
<dbReference type="SMART" id="SM01051">
    <property type="entry name" value="CAMSAP_CKK"/>
    <property type="match status" value="1"/>
</dbReference>
<feature type="compositionally biased region" description="Basic and acidic residues" evidence="7">
    <location>
        <begin position="1634"/>
        <end position="1667"/>
    </location>
</feature>
<feature type="region of interest" description="Disordered" evidence="7">
    <location>
        <begin position="2214"/>
        <end position="2261"/>
    </location>
</feature>
<protein>
    <recommendedName>
        <fullName evidence="12">Calponin-homology (CH) domain-containing protein</fullName>
    </recommendedName>
</protein>
<dbReference type="InterPro" id="IPR022613">
    <property type="entry name" value="CH_CAMSAP_2"/>
</dbReference>
<feature type="region of interest" description="Disordered" evidence="7">
    <location>
        <begin position="2887"/>
        <end position="2923"/>
    </location>
</feature>
<proteinExistence type="inferred from homology"/>
<feature type="compositionally biased region" description="Basic and acidic residues" evidence="7">
    <location>
        <begin position="2564"/>
        <end position="2573"/>
    </location>
</feature>
<dbReference type="PROSITE" id="PS51508">
    <property type="entry name" value="CKK"/>
    <property type="match status" value="1"/>
</dbReference>
<sequence>MEDAKVENSRYNVIPVTDYDPFEAKFAASLYWLVFRATEDGEFENIPSQVTSPILRDLEKRITVRPEVTEFLTKGEIYCQVCNSIFHGKAPVVGQWAVLQTLSRHGFYVVEEGDIAVTDSALQQKKPFRKSTHLALMDCLMNAFSAQAVSVPQVVQCVSKFSSFNASKELPFDLEDALLLWINKISAVLNENQLKKQKQHAEQLLQNQDKAKRFRFRRDQLQPKVQTVFPLMEELLKDVSDGKSLLGIIMFYHPTVINIEDVCLGKNLATEDCVHNLDLFRSLCSQFICTSVLALKVEDFLYGSQAMKPNIIALLAEIFQKCEVESVSENCVVSKQTFKSDADLQHITANKENVIDNKCSSAPVLNSDESKYTHGSPREFLKSKSERSSSLSGKLTGSALDAVKQENSVMWKSQSDGQVNSNSRLSFKSPFHLDFTDDYDGQQPPLNGSLPTQGGEKDNEKFNEKENPFTGILQRPVLAGEARKHSLPANMAVGHGSPRTTPRQEVQLLLRRNKQKQRTLDLEDWDMQQEEETEVVKDKSILQRYLQELHLNDLQRSQSLTGLDKAKVEPRQSFHAWREDTGASLSDTNLASSRSERISLDFRPNLTTSVPQRSTEGGALQRDTRGTHVPMMSSKATREEHTSQDSLLSNPKSTDSLYMKPFGDQPTERQNSLPSGVSHTSVRDSCMSDISTKELKQFEEIEAMILAGRSVETPRRFGKPSKLPNASESQDDDDELNTSVSSEDMNKFRLEVMQRLTQDKLREIPDEPVIEMEDDDDPIMLARNNAASSPRNPTERTRLDVPDEPTEVPTDQLSPITETTEPCPSIASNPNSASNSTAPSSPCSPLDVAPFMPAFFTTSPANTLDRKMQRFSLKDRDNTLVADDDEDDDFSGNPEPSATPRFNEMPANKNREFSSRSKSFEQLARGSYTVGHIPVETAKAAGIPVINASIEETRPRVNSNSELYGVLTSRKLNQTGTNASQNLSAFRPYVLSAREDEVGEIFATEGVDGRRDSLETSPVHSPVPALTRGKRDDTRQEAALRSRDLHALDSPGDVVIYERSLSSSHGTQENVPTENSKEQGNQNECAQTHSASVNRSKKAEAFVFDFDQGVVQSYEINPATQDYRTYNNGKRGSVGDGSNSIQGNQVLKKSQEDRFATFSRNSPRGAQLHRPQEQELASSRETNGGQVFKERTSVDMKDLRTSDGFSTYRKNYSPEKKANDANGVSGTGIESWDVRRSDGFSTFRKEPMAASADSTLAQNNMASFQGQRGNGIDPFSTFAISTKRQESNQGRDQVELHHSPEQESTTAVVRGSVPSRGGESETDAILREGEEEPVRSPGASNILRSRTFRKTPTGQIVEDVSIGTRNSLVHNELRSSTNSDRKDTGQHTVNKHIRDSPEGTGSDNPHRISWTDDQEAGARLIKQLNASKEMAATPKSHDSDSSRRRGSPRHTGRGSPGARISWLTAARSGVGGQVMLNDKDCMQKEASTELAAGEISHGRSCFVATVVIRPKHMRNTEGAPWDLQENGAKEEPEGLRLRASARFGPEDDTPVVESGSLLRNTGTTTSLDGECSSSTEIFEKERNMLHSESSLEPQTGGSIRDRIAALKAASGMKTLCVTPGKEQVKKPFTKPAVRAREDEENEKVKTDLGGESPKSNEESSKTERESEMSQISPKNSIAFDVGFQNATKSRPPPRVLSRFKTDNFESKNEEIVLESPVAGNKEIGAVTDKALAFEVSFNDEPRSKRAKDEPFLMQSPFKALRTRSNLRRQQNSKPCKPIRALEDSEDNNSSELPKLLKRNTFTLDSVSDQGTPIVKVLDELASKEEARQKGEGESGERGTKRSTFTLESVSLSKVNVTESGLPVVNVLNDSLIKKESELSQVELDIATTSLSNEISKKRSTFTLETVAKELDCATEQEERRVTQYEEYHPGPITTDTLAKQTLTSEEELVTSEKRSTYSLDAVSSSLQRVTDQGVLVIEVLNQLAKREELQSPVGSDADSSPALADSVQKRGTFTLDTVSQTIDDEEKKGVSTVKVLDQLASKHESTSSTEANSEEKINTVTHQNRGTFTLDSVSQTLEDAERNGLPAVEALDRLASDQETHLILDASCEDKVKTEPPQNRGTYSLDSVSHAIEEAVEKGIPVSVTLNNLTQEGKTPARALGDVSAGDNFCRLSAHPDVEAQPHDDRDEIEACFEDALEQLEDCLTFVTFPSTSDRRRSYSDRRRSFTDRNESSNDGGQLSSDQERSSETPGKRGTYDLDDVSNSVEVGTKVGIPVVETLEHLSKTKSRQGQSFQETRQFEQNRRTYTLDEVSFSLQNASENGIPVVEALQNVTKSTKLVQETGDRAQKRGTYTLDDVSKSLERAKSTGMPVIEALESLSKEKSSSPLRLKIPERGGENRGTYTLDEVSHSLEKAKQRGLPVVDALGQLTHAKDGVSLRGTPDAVHRRQEKLVNRKTYALASPLETIGEGTKLRLYDGSQRQMLSPLTLHMKTNEATPEKVNSSDSKAKGLGVVQKLDFLTSACELLLEANAKEMARDRGQTSLESSWETPTIDESSRTLPKTPNEGKESDRRTYSLDIVSRTVDDATAAGIPVVEALKSVKPVAKANTTYRTNLMRLNSKSDSELIHDETEKKSSERNTHSLGDVSKTLSDKTKAGIPVIQALDQLAKDLVEFSRTALGEDVKVSSLGKENRKRKRHSEVIDRGNKTAGQQSSHPSTQGPPNSSPMRKAHSLNDIASAVQLAFQTGTSLADLLDSIASEKPVEQLSSSSDVRPRSVDSGFISSLSDYDISSQSVDSPRNRSNTLILDSSNEELDLAKLVGSAPSDKIVLTEDTTINENRRTFTLDHVSGSVEREISRGVPIIEALKKVSNNCEMKMQISEKIESIDNTENKSREISEETVINNSVKKKSPPKPKRQISKKTASLRTNSDAFVVEFYSSSGQQGQNTSKFQIVDNEVEEVNASNDESNVKNSDGKAQGIEDKSSVTSSSSDKVPAKGLKPVSTSTPSRERATWRASGSVLDKIESLMDAEGDCGMSPADVLDQVTDLPDDFQGEIEEPEQDEAENEQAVTSQIAYLRMQLEEKRRHIEAEKHRAQAEWEDQRRRLGQTAFWYVIGKAQGGPGVGEGTEVKRPEMVPVTTPHSHETPRKSVPEFPNQPSPPVAWSSPANSPLPATALESSPPNNAGLETREFRLSDYPPVDNQGTARPSSQPAVEVGSRPTPGPTRPASHESAASRPSPTRKCWDVNVGPVLTPPPLVHPDAESESNDAKEESNNFGGTGEIEVEIHTPQKKGMAMFISDDDNLAPQGLTPEQQRKRERFMKARQKKQAEEKSRKEAELEKKRRREEKQREKEMLQRMEEERLRQEETERRKAEQELRLREAQAQPVRIPDSYATFRRPGPQHVYDVNDDTSTYLAPAPSQLSGFAEFSGPQCYVKPSGKSNRKIIVNAISHVCLSGTVNQDQKEKCLQAISESDGHHFMILFKDGLKFRGMYNSGGKEFTKIPSKTLSISVDGFAIQKSCWNTSKPVVQSKTSSNLKRPPRPPQR</sequence>
<dbReference type="Pfam" id="PF17095">
    <property type="entry name" value="CAMSAP_CC1"/>
    <property type="match status" value="1"/>
</dbReference>
<evidence type="ECO:0000256" key="5">
    <source>
        <dbReference type="ARBA" id="ARBA00023212"/>
    </source>
</evidence>
<feature type="region of interest" description="Disordered" evidence="7">
    <location>
        <begin position="3293"/>
        <end position="3366"/>
    </location>
</feature>
<feature type="compositionally biased region" description="Polar residues" evidence="7">
    <location>
        <begin position="3525"/>
        <end position="3535"/>
    </location>
</feature>
<feature type="compositionally biased region" description="Basic residues" evidence="7">
    <location>
        <begin position="2905"/>
        <end position="2918"/>
    </location>
</feature>
<dbReference type="Pfam" id="PF08683">
    <property type="entry name" value="CAMSAP_CKK"/>
    <property type="match status" value="1"/>
</dbReference>
<feature type="compositionally biased region" description="Basic residues" evidence="7">
    <location>
        <begin position="3314"/>
        <end position="3324"/>
    </location>
</feature>
<feature type="region of interest" description="Disordered" evidence="7">
    <location>
        <begin position="783"/>
        <end position="843"/>
    </location>
</feature>
<feature type="compositionally biased region" description="Basic and acidic residues" evidence="7">
    <location>
        <begin position="1029"/>
        <end position="1040"/>
    </location>
</feature>
<keyword evidence="11" id="KW-1185">Reference proteome</keyword>
<feature type="compositionally biased region" description="Basic and acidic residues" evidence="7">
    <location>
        <begin position="2214"/>
        <end position="2232"/>
    </location>
</feature>
<feature type="domain" description="CKK" evidence="9">
    <location>
        <begin position="3428"/>
        <end position="3544"/>
    </location>
</feature>
<feature type="region of interest" description="Disordered" evidence="7">
    <location>
        <begin position="1159"/>
        <end position="1231"/>
    </location>
</feature>
<reference evidence="10 11" key="1">
    <citation type="journal article" date="2018" name="Sci. Rep.">
        <title>Comparative analysis of the Pocillopora damicornis genome highlights role of immune system in coral evolution.</title>
        <authorList>
            <person name="Cunning R."/>
            <person name="Bay R.A."/>
            <person name="Gillette P."/>
            <person name="Baker A.C."/>
            <person name="Traylor-Knowles N."/>
        </authorList>
    </citation>
    <scope>NUCLEOTIDE SEQUENCE [LARGE SCALE GENOMIC DNA]</scope>
    <source>
        <strain evidence="10">RSMAS</strain>
        <tissue evidence="10">Whole animal</tissue>
    </source>
</reference>
<dbReference type="InterPro" id="IPR058042">
    <property type="entry name" value="CAMSAP_N"/>
</dbReference>
<dbReference type="OrthoDB" id="2125658at2759"/>
<feature type="compositionally biased region" description="Polar residues" evidence="7">
    <location>
        <begin position="3200"/>
        <end position="3210"/>
    </location>
</feature>
<feature type="region of interest" description="Disordered" evidence="7">
    <location>
        <begin position="1122"/>
        <end position="1142"/>
    </location>
</feature>
<dbReference type="GO" id="GO:0007026">
    <property type="term" value="P:negative regulation of microtubule depolymerization"/>
    <property type="evidence" value="ECO:0007669"/>
    <property type="project" value="TreeGrafter"/>
</dbReference>
<evidence type="ECO:0000256" key="1">
    <source>
        <dbReference type="ARBA" id="ARBA00004245"/>
    </source>
</evidence>
<dbReference type="PANTHER" id="PTHR21595">
    <property type="entry name" value="PATRONIN"/>
    <property type="match status" value="1"/>
</dbReference>
<dbReference type="GO" id="GO:0031175">
    <property type="term" value="P:neuron projection development"/>
    <property type="evidence" value="ECO:0007669"/>
    <property type="project" value="InterPro"/>
</dbReference>
<dbReference type="InterPro" id="IPR038209">
    <property type="entry name" value="CKK_dom_sf"/>
</dbReference>